<dbReference type="RefSeq" id="WP_232189925.1">
    <property type="nucleotide sequence ID" value="NZ_JAIOAP010000024.1"/>
</dbReference>
<dbReference type="SUPFAM" id="SSF48239">
    <property type="entry name" value="Terpenoid cyclases/Protein prenyltransferases"/>
    <property type="match status" value="2"/>
</dbReference>
<dbReference type="Gene3D" id="1.50.10.20">
    <property type="match status" value="2"/>
</dbReference>
<proteinExistence type="inferred from homology"/>
<evidence type="ECO:0000256" key="2">
    <source>
        <dbReference type="ARBA" id="ARBA00009755"/>
    </source>
</evidence>
<dbReference type="PANTHER" id="PTHR11764:SF20">
    <property type="entry name" value="LANOSTEROL SYNTHASE"/>
    <property type="match status" value="1"/>
</dbReference>
<evidence type="ECO:0000256" key="4">
    <source>
        <dbReference type="ARBA" id="ARBA00023235"/>
    </source>
</evidence>
<evidence type="ECO:0000259" key="7">
    <source>
        <dbReference type="Pfam" id="PF13249"/>
    </source>
</evidence>
<accession>A0ABV1L4W2</accession>
<evidence type="ECO:0000256" key="5">
    <source>
        <dbReference type="SAM" id="MobiDB-lite"/>
    </source>
</evidence>
<dbReference type="InterPro" id="IPR002365">
    <property type="entry name" value="Terpene_synthase_CS"/>
</dbReference>
<keyword evidence="9" id="KW-1185">Reference proteome</keyword>
<evidence type="ECO:0000259" key="6">
    <source>
        <dbReference type="Pfam" id="PF13243"/>
    </source>
</evidence>
<dbReference type="NCBIfam" id="TIGR01507">
    <property type="entry name" value="hopene_cyclase"/>
    <property type="match status" value="1"/>
</dbReference>
<comment type="pathway">
    <text evidence="1">Secondary metabolite biosynthesis; hopanoid biosynthesis.</text>
</comment>
<dbReference type="InterPro" id="IPR032697">
    <property type="entry name" value="SQ_cyclase_N"/>
</dbReference>
<reference evidence="8 9" key="1">
    <citation type="journal article" date="2023" name="Genome Announc.">
        <title>Pan-Genome Analyses of the Genus Cohnella and Proposal of the Novel Species Cohnella silvisoli sp. nov., Isolated from Forest Soil.</title>
        <authorList>
            <person name="Wang C."/>
            <person name="Mao L."/>
            <person name="Bao G."/>
            <person name="Zhu H."/>
        </authorList>
    </citation>
    <scope>NUCLEOTIDE SEQUENCE [LARGE SCALE GENOMIC DNA]</scope>
    <source>
        <strain evidence="8 9">NL03-T5-1</strain>
    </source>
</reference>
<dbReference type="SFLD" id="SFLDG01016">
    <property type="entry name" value="Prenyltransferase_Like_2"/>
    <property type="match status" value="1"/>
</dbReference>
<evidence type="ECO:0000256" key="3">
    <source>
        <dbReference type="ARBA" id="ARBA00022737"/>
    </source>
</evidence>
<dbReference type="Proteomes" id="UP001493487">
    <property type="component" value="Unassembled WGS sequence"/>
</dbReference>
<dbReference type="NCBIfam" id="TIGR01787">
    <property type="entry name" value="squalene_cyclas"/>
    <property type="match status" value="1"/>
</dbReference>
<feature type="region of interest" description="Disordered" evidence="5">
    <location>
        <begin position="188"/>
        <end position="207"/>
    </location>
</feature>
<dbReference type="InterPro" id="IPR008930">
    <property type="entry name" value="Terpenoid_cyclase/PrenylTrfase"/>
</dbReference>
<protein>
    <submittedName>
        <fullName evidence="8">Squalene--hopene cyclase</fullName>
        <ecNumber evidence="8">5.4.99.17</ecNumber>
    </submittedName>
</protein>
<dbReference type="PANTHER" id="PTHR11764">
    <property type="entry name" value="TERPENE CYCLASE/MUTASE FAMILY MEMBER"/>
    <property type="match status" value="1"/>
</dbReference>
<dbReference type="InterPro" id="IPR018333">
    <property type="entry name" value="Squalene_cyclase"/>
</dbReference>
<gene>
    <name evidence="8" type="primary">shc</name>
    <name evidence="8" type="ORF">QJS35_30780</name>
</gene>
<dbReference type="InterPro" id="IPR006400">
    <property type="entry name" value="Hopene-cyclase"/>
</dbReference>
<dbReference type="EC" id="5.4.99.17" evidence="8"/>
<evidence type="ECO:0000313" key="8">
    <source>
        <dbReference type="EMBL" id="MEQ4486772.1"/>
    </source>
</evidence>
<evidence type="ECO:0000256" key="1">
    <source>
        <dbReference type="ARBA" id="ARBA00004999"/>
    </source>
</evidence>
<name>A0ABV1L4W2_9BACL</name>
<comment type="similarity">
    <text evidence="2">Belongs to the terpene cyclase/mutase family.</text>
</comment>
<dbReference type="EMBL" id="JASKHM010000025">
    <property type="protein sequence ID" value="MEQ4486772.1"/>
    <property type="molecule type" value="Genomic_DNA"/>
</dbReference>
<sequence>MREIRRLSDQLLRLQTTDGSWRFCFESGVLTDAYMIIMLRTLEIADETLIRRLHERLLSAQQADGSWRVYSDEIDGNLSATVEAYYALLYSGYIDATDDAMLQAKRYILSKGGLRSINGVITKVILASTGQYRWPASLMIPLEFLLLPPSFPISFYDFSGYARVHLAPVLLLADRKFSVKTNRSPDLSNLMTARSSSRPEPSHSFDQRQSNQNFQALLDVIKTNLGKLPGFSGQLHKAARKRAERYMLERIEPDGTLYGYATCTFLMVFALLSAGYDKRHPVINRAVHGITSLLCRKDGKIFLQNSLSTVWDTALISSALQEAGTSPDSPMIRRASSYILSQQQLKFGDWSIRNRNPVPGAWGFSDSNTLNPDIDDTTAALRAIKRMSLTSPVYRDAWNRGLNWILSMQNKDGGWPAFERDTDKAHLTWLPMDGAKSAAIDPSTADLTGRTLEYLGRFAGLGIRHSFIRRGADWLIEHQEKDGSWYGRWGICYIYGTWAALTGMISVGIDPDHSALRRGTEWLLSIQNNDGGWGESCGSDREMKYIPLGASTPSQTAWALDALIAAHRKPVPEIDKGIGRLIEALHEEDWKTSYPTGAGLPGSFYVHYHSYRFIWPLLTLSHYIKKYGGDIISAVHGSAADRT</sequence>
<comment type="caution">
    <text evidence="8">The sequence shown here is derived from an EMBL/GenBank/DDBJ whole genome shotgun (WGS) entry which is preliminary data.</text>
</comment>
<dbReference type="GO" id="GO:0051007">
    <property type="term" value="F:squalene-hopene cyclase activity"/>
    <property type="evidence" value="ECO:0007669"/>
    <property type="project" value="UniProtKB-EC"/>
</dbReference>
<keyword evidence="3" id="KW-0677">Repeat</keyword>
<dbReference type="Pfam" id="PF13243">
    <property type="entry name" value="SQHop_cyclase_C"/>
    <property type="match status" value="1"/>
</dbReference>
<feature type="domain" description="Squalene cyclase C-terminal" evidence="6">
    <location>
        <begin position="308"/>
        <end position="624"/>
    </location>
</feature>
<dbReference type="PROSITE" id="PS01074">
    <property type="entry name" value="TERPENE_SYNTHASES"/>
    <property type="match status" value="1"/>
</dbReference>
<evidence type="ECO:0000313" key="9">
    <source>
        <dbReference type="Proteomes" id="UP001493487"/>
    </source>
</evidence>
<dbReference type="InterPro" id="IPR032696">
    <property type="entry name" value="SQ_cyclase_C"/>
</dbReference>
<dbReference type="Pfam" id="PF13249">
    <property type="entry name" value="SQHop_cyclase_N"/>
    <property type="match status" value="1"/>
</dbReference>
<feature type="compositionally biased region" description="Polar residues" evidence="5">
    <location>
        <begin position="188"/>
        <end position="199"/>
    </location>
</feature>
<feature type="domain" description="Squalene cyclase N-terminal" evidence="7">
    <location>
        <begin position="4"/>
        <end position="298"/>
    </location>
</feature>
<organism evidence="8 9">
    <name type="scientific">Cohnella silvisoli</name>
    <dbReference type="NCBI Taxonomy" id="2873699"/>
    <lineage>
        <taxon>Bacteria</taxon>
        <taxon>Bacillati</taxon>
        <taxon>Bacillota</taxon>
        <taxon>Bacilli</taxon>
        <taxon>Bacillales</taxon>
        <taxon>Paenibacillaceae</taxon>
        <taxon>Cohnella</taxon>
    </lineage>
</organism>
<keyword evidence="4 8" id="KW-0413">Isomerase</keyword>